<comment type="caution">
    <text evidence="3">The sequence shown here is derived from an EMBL/GenBank/DDBJ whole genome shotgun (WGS) entry which is preliminary data.</text>
</comment>
<dbReference type="AlphaFoldDB" id="A0A972FLT9"/>
<dbReference type="InterPro" id="IPR000758">
    <property type="entry name" value="Enterovir_OMP"/>
</dbReference>
<sequence>MKKTILSALAFAAFGMANAQSEEIVFGVKAGFSHSTLSGDSYYNNNGVIYNDKYDGRFGGYIGALADIPLSGNFHVQPEVQFSSEGAENAGLVYFRIPVMAKYYLMDNFAVEAGPLLGLRLAGEDDFDERTKAADFGLSGGATYEFPMGVFVEARFNAGIANISDDSGRDLRTASFQVGAGYRF</sequence>
<name>A0A972FLT9_9FLAO</name>
<organism evidence="3 4">
    <name type="scientific">Flavobacterium silvaticum</name>
    <dbReference type="NCBI Taxonomy" id="1852020"/>
    <lineage>
        <taxon>Bacteria</taxon>
        <taxon>Pseudomonadati</taxon>
        <taxon>Bacteroidota</taxon>
        <taxon>Flavobacteriia</taxon>
        <taxon>Flavobacteriales</taxon>
        <taxon>Flavobacteriaceae</taxon>
        <taxon>Flavobacterium</taxon>
    </lineage>
</organism>
<evidence type="ECO:0000259" key="2">
    <source>
        <dbReference type="Pfam" id="PF13568"/>
    </source>
</evidence>
<accession>A0A972FLT9</accession>
<evidence type="ECO:0000313" key="3">
    <source>
        <dbReference type="EMBL" id="NMH28098.1"/>
    </source>
</evidence>
<dbReference type="GO" id="GO:0044384">
    <property type="term" value="C:host outer membrane"/>
    <property type="evidence" value="ECO:0007669"/>
    <property type="project" value="InterPro"/>
</dbReference>
<feature type="signal peptide" evidence="1">
    <location>
        <begin position="1"/>
        <end position="19"/>
    </location>
</feature>
<reference evidence="3" key="1">
    <citation type="submission" date="2020-02" db="EMBL/GenBank/DDBJ databases">
        <title>Flavobacterium sp. genome.</title>
        <authorList>
            <person name="Jung H.S."/>
            <person name="Baek J.H."/>
            <person name="Jeon C.O."/>
        </authorList>
    </citation>
    <scope>NUCLEOTIDE SEQUENCE</scope>
    <source>
        <strain evidence="3">SE-s28</strain>
    </source>
</reference>
<dbReference type="RefSeq" id="WP_169527206.1">
    <property type="nucleotide sequence ID" value="NZ_JAAMPU010000104.1"/>
</dbReference>
<proteinExistence type="predicted"/>
<dbReference type="Proteomes" id="UP000712080">
    <property type="component" value="Unassembled WGS sequence"/>
</dbReference>
<feature type="domain" description="Outer membrane protein beta-barrel" evidence="2">
    <location>
        <begin position="19"/>
        <end position="164"/>
    </location>
</feature>
<protein>
    <submittedName>
        <fullName evidence="3">PorT family protein</fullName>
    </submittedName>
</protein>
<dbReference type="Pfam" id="PF13568">
    <property type="entry name" value="OMP_b-brl_2"/>
    <property type="match status" value="1"/>
</dbReference>
<evidence type="ECO:0000256" key="1">
    <source>
        <dbReference type="SAM" id="SignalP"/>
    </source>
</evidence>
<keyword evidence="1" id="KW-0732">Signal</keyword>
<gene>
    <name evidence="3" type="ORF">G6047_08640</name>
</gene>
<dbReference type="InterPro" id="IPR025665">
    <property type="entry name" value="Beta-barrel_OMP_2"/>
</dbReference>
<keyword evidence="4" id="KW-1185">Reference proteome</keyword>
<dbReference type="PROSITE" id="PS00695">
    <property type="entry name" value="ENT_VIR_OMP_2"/>
    <property type="match status" value="1"/>
</dbReference>
<dbReference type="EMBL" id="JAAMPU010000104">
    <property type="protein sequence ID" value="NMH28098.1"/>
    <property type="molecule type" value="Genomic_DNA"/>
</dbReference>
<feature type="chain" id="PRO_5037078282" evidence="1">
    <location>
        <begin position="20"/>
        <end position="184"/>
    </location>
</feature>
<evidence type="ECO:0000313" key="4">
    <source>
        <dbReference type="Proteomes" id="UP000712080"/>
    </source>
</evidence>